<accession>A0A7S2CPC8</accession>
<evidence type="ECO:0000259" key="3">
    <source>
        <dbReference type="PROSITE" id="PS50222"/>
    </source>
</evidence>
<dbReference type="EMBL" id="HBGS01031326">
    <property type="protein sequence ID" value="CAD9430992.1"/>
    <property type="molecule type" value="Transcribed_RNA"/>
</dbReference>
<dbReference type="AlphaFoldDB" id="A0A7S2CPC8"/>
<feature type="region of interest" description="Disordered" evidence="2">
    <location>
        <begin position="1"/>
        <end position="21"/>
    </location>
</feature>
<dbReference type="InterPro" id="IPR018247">
    <property type="entry name" value="EF_Hand_1_Ca_BS"/>
</dbReference>
<feature type="domain" description="EF-hand" evidence="3">
    <location>
        <begin position="53"/>
        <end position="88"/>
    </location>
</feature>
<dbReference type="SUPFAM" id="SSF47473">
    <property type="entry name" value="EF-hand"/>
    <property type="match status" value="1"/>
</dbReference>
<evidence type="ECO:0000256" key="1">
    <source>
        <dbReference type="ARBA" id="ARBA00022837"/>
    </source>
</evidence>
<dbReference type="PROSITE" id="PS50222">
    <property type="entry name" value="EF_HAND_2"/>
    <property type="match status" value="2"/>
</dbReference>
<dbReference type="GO" id="GO:0005509">
    <property type="term" value="F:calcium ion binding"/>
    <property type="evidence" value="ECO:0007669"/>
    <property type="project" value="InterPro"/>
</dbReference>
<evidence type="ECO:0000256" key="2">
    <source>
        <dbReference type="SAM" id="MobiDB-lite"/>
    </source>
</evidence>
<protein>
    <recommendedName>
        <fullName evidence="3">EF-hand domain-containing protein</fullName>
    </recommendedName>
</protein>
<dbReference type="Pfam" id="PF13499">
    <property type="entry name" value="EF-hand_7"/>
    <property type="match status" value="1"/>
</dbReference>
<dbReference type="CDD" id="cd00051">
    <property type="entry name" value="EFh"/>
    <property type="match status" value="1"/>
</dbReference>
<keyword evidence="1" id="KW-0106">Calcium</keyword>
<dbReference type="InterPro" id="IPR002048">
    <property type="entry name" value="EF_hand_dom"/>
</dbReference>
<proteinExistence type="predicted"/>
<sequence length="312" mass="34249">MGNKSSAIGDESMDLKGEDGSFTSTFANLDADGSGAIDKEEFVAAASSLGLEIPPDEVDETFARFDKDNSNSIEQDEFVQFCLEHAARFGNEDASAIAELTDEELEDMRPYLGPREAARGFVKAHTLLQRNPAAAGKKFDRNWMPIHYLIQLEPNNKNTKSSKAKSAGNLLLIKATLSLLEKIIELAPDCVQARVLENPNGCPMGYLPLYLALKKCWPIDVIRVLITAYPEGMRIIDPSKIPKKGIPKPSLKAGIWARKIAENTERCPPEVLELLPKPKKKKGGFDWLLVTKEDAEKAAAKAAAKAKANKKK</sequence>
<reference evidence="4" key="1">
    <citation type="submission" date="2021-01" db="EMBL/GenBank/DDBJ databases">
        <authorList>
            <person name="Corre E."/>
            <person name="Pelletier E."/>
            <person name="Niang G."/>
            <person name="Scheremetjew M."/>
            <person name="Finn R."/>
            <person name="Kale V."/>
            <person name="Holt S."/>
            <person name="Cochrane G."/>
            <person name="Meng A."/>
            <person name="Brown T."/>
            <person name="Cohen L."/>
        </authorList>
    </citation>
    <scope>NUCLEOTIDE SEQUENCE</scope>
    <source>
        <strain evidence="4">CCMP1381</strain>
    </source>
</reference>
<dbReference type="PROSITE" id="PS00018">
    <property type="entry name" value="EF_HAND_1"/>
    <property type="match status" value="2"/>
</dbReference>
<dbReference type="InterPro" id="IPR011992">
    <property type="entry name" value="EF-hand-dom_pair"/>
</dbReference>
<dbReference type="SMART" id="SM00054">
    <property type="entry name" value="EFh"/>
    <property type="match status" value="2"/>
</dbReference>
<feature type="domain" description="EF-hand" evidence="3">
    <location>
        <begin position="17"/>
        <end position="52"/>
    </location>
</feature>
<dbReference type="Gene3D" id="1.10.238.10">
    <property type="entry name" value="EF-hand"/>
    <property type="match status" value="1"/>
</dbReference>
<name>A0A7S2CPC8_9STRA</name>
<evidence type="ECO:0000313" key="4">
    <source>
        <dbReference type="EMBL" id="CAD9430992.1"/>
    </source>
</evidence>
<organism evidence="4">
    <name type="scientific">Octactis speculum</name>
    <dbReference type="NCBI Taxonomy" id="3111310"/>
    <lineage>
        <taxon>Eukaryota</taxon>
        <taxon>Sar</taxon>
        <taxon>Stramenopiles</taxon>
        <taxon>Ochrophyta</taxon>
        <taxon>Dictyochophyceae</taxon>
        <taxon>Dictyochales</taxon>
        <taxon>Dictyochaceae</taxon>
        <taxon>Octactis</taxon>
    </lineage>
</organism>
<gene>
    <name evidence="4" type="ORF">DSPE1174_LOCUS16012</name>
</gene>